<dbReference type="EMBL" id="QQAW01000007">
    <property type="protein sequence ID" value="RDI37047.1"/>
    <property type="molecule type" value="Genomic_DNA"/>
</dbReference>
<dbReference type="Proteomes" id="UP000254958">
    <property type="component" value="Unassembled WGS sequence"/>
</dbReference>
<organism evidence="2 3">
    <name type="scientific">Gluconacetobacter liquefaciens</name>
    <name type="common">Acetobacter liquefaciens</name>
    <dbReference type="NCBI Taxonomy" id="89584"/>
    <lineage>
        <taxon>Bacteria</taxon>
        <taxon>Pseudomonadati</taxon>
        <taxon>Pseudomonadota</taxon>
        <taxon>Alphaproteobacteria</taxon>
        <taxon>Acetobacterales</taxon>
        <taxon>Acetobacteraceae</taxon>
        <taxon>Gluconacetobacter</taxon>
    </lineage>
</organism>
<evidence type="ECO:0000313" key="3">
    <source>
        <dbReference type="Proteomes" id="UP000254958"/>
    </source>
</evidence>
<reference evidence="2 3" key="1">
    <citation type="submission" date="2018-07" db="EMBL/GenBank/DDBJ databases">
        <title>Genomic Encyclopedia of Type Strains, Phase IV (KMG-IV): sequencing the most valuable type-strain genomes for metagenomic binning, comparative biology and taxonomic classification.</title>
        <authorList>
            <person name="Goeker M."/>
        </authorList>
    </citation>
    <scope>NUCLEOTIDE SEQUENCE [LARGE SCALE GENOMIC DNA]</scope>
    <source>
        <strain evidence="2 3">DSM 5603</strain>
    </source>
</reference>
<evidence type="ECO:0000256" key="1">
    <source>
        <dbReference type="SAM" id="Phobius"/>
    </source>
</evidence>
<keyword evidence="1" id="KW-1133">Transmembrane helix</keyword>
<proteinExistence type="predicted"/>
<keyword evidence="3" id="KW-1185">Reference proteome</keyword>
<accession>A0A370FZH6</accession>
<gene>
    <name evidence="2" type="ORF">C7453_10793</name>
</gene>
<evidence type="ECO:0000313" key="2">
    <source>
        <dbReference type="EMBL" id="RDI37047.1"/>
    </source>
</evidence>
<protein>
    <submittedName>
        <fullName evidence="2">Uncharacterized protein</fullName>
    </submittedName>
</protein>
<name>A0A370FZH6_GLULI</name>
<feature type="transmembrane region" description="Helical" evidence="1">
    <location>
        <begin position="32"/>
        <end position="51"/>
    </location>
</feature>
<dbReference type="AlphaFoldDB" id="A0A370FZH6"/>
<keyword evidence="1" id="KW-0472">Membrane</keyword>
<sequence>MAGPARPWTQIVRSSRNWRPFRPAEQPHGRGLILLFLVLFGGLVVITRFLTEDNDGFSAFWPANAVMLVALSPTMQPTC</sequence>
<keyword evidence="1" id="KW-0812">Transmembrane</keyword>
<comment type="caution">
    <text evidence="2">The sequence shown here is derived from an EMBL/GenBank/DDBJ whole genome shotgun (WGS) entry which is preliminary data.</text>
</comment>